<accession>A0A2T5U676</accession>
<dbReference type="Pfam" id="PF00440">
    <property type="entry name" value="TetR_N"/>
    <property type="match status" value="1"/>
</dbReference>
<comment type="caution">
    <text evidence="6">The sequence shown here is derived from an EMBL/GenBank/DDBJ whole genome shotgun (WGS) entry which is preliminary data.</text>
</comment>
<dbReference type="InterPro" id="IPR001647">
    <property type="entry name" value="HTH_TetR"/>
</dbReference>
<feature type="DNA-binding region" description="H-T-H motif" evidence="4">
    <location>
        <begin position="17"/>
        <end position="36"/>
    </location>
</feature>
<evidence type="ECO:0000256" key="4">
    <source>
        <dbReference type="PROSITE-ProRule" id="PRU00335"/>
    </source>
</evidence>
<dbReference type="AlphaFoldDB" id="A0A2T5U676"/>
<dbReference type="PANTHER" id="PTHR47506:SF1">
    <property type="entry name" value="HTH-TYPE TRANSCRIPTIONAL REGULATOR YJDC"/>
    <property type="match status" value="1"/>
</dbReference>
<dbReference type="GO" id="GO:0003677">
    <property type="term" value="F:DNA binding"/>
    <property type="evidence" value="ECO:0007669"/>
    <property type="project" value="UniProtKB-UniRule"/>
</dbReference>
<keyword evidence="3" id="KW-0804">Transcription</keyword>
<organism evidence="6 7">
    <name type="scientific">Sphingomonas faeni</name>
    <dbReference type="NCBI Taxonomy" id="185950"/>
    <lineage>
        <taxon>Bacteria</taxon>
        <taxon>Pseudomonadati</taxon>
        <taxon>Pseudomonadota</taxon>
        <taxon>Alphaproteobacteria</taxon>
        <taxon>Sphingomonadales</taxon>
        <taxon>Sphingomonadaceae</taxon>
        <taxon>Sphingomonas</taxon>
    </lineage>
</organism>
<dbReference type="Gene3D" id="1.10.357.10">
    <property type="entry name" value="Tetracycline Repressor, domain 2"/>
    <property type="match status" value="1"/>
</dbReference>
<dbReference type="SUPFAM" id="SSF48498">
    <property type="entry name" value="Tetracyclin repressor-like, C-terminal domain"/>
    <property type="match status" value="1"/>
</dbReference>
<evidence type="ECO:0000256" key="3">
    <source>
        <dbReference type="ARBA" id="ARBA00023163"/>
    </source>
</evidence>
<evidence type="ECO:0000256" key="2">
    <source>
        <dbReference type="ARBA" id="ARBA00023125"/>
    </source>
</evidence>
<dbReference type="GeneID" id="91006046"/>
<keyword evidence="2 4" id="KW-0238">DNA-binding</keyword>
<gene>
    <name evidence="6" type="ORF">C8J25_104360</name>
</gene>
<proteinExistence type="predicted"/>
<dbReference type="InterPro" id="IPR009057">
    <property type="entry name" value="Homeodomain-like_sf"/>
</dbReference>
<dbReference type="InterPro" id="IPR036271">
    <property type="entry name" value="Tet_transcr_reg_TetR-rel_C_sf"/>
</dbReference>
<dbReference type="Pfam" id="PF21993">
    <property type="entry name" value="TetR_C_13_2"/>
    <property type="match status" value="1"/>
</dbReference>
<dbReference type="PROSITE" id="PS50977">
    <property type="entry name" value="HTH_TETR_2"/>
    <property type="match status" value="1"/>
</dbReference>
<evidence type="ECO:0000256" key="1">
    <source>
        <dbReference type="ARBA" id="ARBA00023015"/>
    </source>
</evidence>
<dbReference type="SUPFAM" id="SSF46689">
    <property type="entry name" value="Homeodomain-like"/>
    <property type="match status" value="1"/>
</dbReference>
<reference evidence="6 7" key="1">
    <citation type="submission" date="2018-04" db="EMBL/GenBank/DDBJ databases">
        <title>Genomic Encyclopedia of Type Strains, Phase III (KMG-III): the genomes of soil and plant-associated and newly described type strains.</title>
        <authorList>
            <person name="Whitman W."/>
        </authorList>
    </citation>
    <scope>NUCLEOTIDE SEQUENCE [LARGE SCALE GENOMIC DNA]</scope>
    <source>
        <strain evidence="6 7">MA-olki</strain>
    </source>
</reference>
<evidence type="ECO:0000259" key="5">
    <source>
        <dbReference type="PROSITE" id="PS50977"/>
    </source>
</evidence>
<dbReference type="EMBL" id="QAYE01000004">
    <property type="protein sequence ID" value="PTW47019.1"/>
    <property type="molecule type" value="Genomic_DNA"/>
</dbReference>
<protein>
    <submittedName>
        <fullName evidence="6">TetR family transcriptional regulator</fullName>
    </submittedName>
</protein>
<dbReference type="PANTHER" id="PTHR47506">
    <property type="entry name" value="TRANSCRIPTIONAL REGULATORY PROTEIN"/>
    <property type="match status" value="1"/>
</dbReference>
<dbReference type="InterPro" id="IPR054156">
    <property type="entry name" value="YxaF_TetR_C"/>
</dbReference>
<dbReference type="Proteomes" id="UP000244013">
    <property type="component" value="Unassembled WGS sequence"/>
</dbReference>
<keyword evidence="1" id="KW-0805">Transcription regulation</keyword>
<evidence type="ECO:0000313" key="7">
    <source>
        <dbReference type="Proteomes" id="UP000244013"/>
    </source>
</evidence>
<sequence>MPALAEAFREHGFEGASLATLSKATGLGKGSLYNFFPGGKAEMMDAVLAEIDDWFATTIFVPLEQASDPTSTIAAMIEDVTAYFESGGRVCLVGWLGLGASGDVFAVRISGYFARWISALARCLEASAIPSPLALRLAEDTVAGIQGAIVLARALGEDAAFVRIVRRSEGILLDAVACHGRSDA</sequence>
<evidence type="ECO:0000313" key="6">
    <source>
        <dbReference type="EMBL" id="PTW47019.1"/>
    </source>
</evidence>
<feature type="domain" description="HTH tetR-type" evidence="5">
    <location>
        <begin position="1"/>
        <end position="54"/>
    </location>
</feature>
<name>A0A2T5U676_9SPHN</name>
<dbReference type="RefSeq" id="WP_244186947.1">
    <property type="nucleotide sequence ID" value="NZ_QAYE01000004.1"/>
</dbReference>